<comment type="function">
    <text evidence="7">Catalyzes the specific phosphorylation of the 3-hydroxyl group of shikimic acid using ATP as a cosubstrate.</text>
</comment>
<comment type="catalytic activity">
    <reaction evidence="7">
        <text>shikimate + ATP = 3-phosphoshikimate + ADP + H(+)</text>
        <dbReference type="Rhea" id="RHEA:13121"/>
        <dbReference type="ChEBI" id="CHEBI:15378"/>
        <dbReference type="ChEBI" id="CHEBI:30616"/>
        <dbReference type="ChEBI" id="CHEBI:36208"/>
        <dbReference type="ChEBI" id="CHEBI:145989"/>
        <dbReference type="ChEBI" id="CHEBI:456216"/>
        <dbReference type="EC" id="2.7.1.71"/>
    </reaction>
</comment>
<dbReference type="Gene3D" id="3.40.50.300">
    <property type="entry name" value="P-loop containing nucleotide triphosphate hydrolases"/>
    <property type="match status" value="1"/>
</dbReference>
<comment type="subunit">
    <text evidence="7">Monomer.</text>
</comment>
<comment type="pathway">
    <text evidence="7">Metabolic intermediate biosynthesis; chorismate biosynthesis; chorismate from D-erythrose 4-phosphate and phosphoenolpyruvate: step 5/7.</text>
</comment>
<evidence type="ECO:0000256" key="2">
    <source>
        <dbReference type="ARBA" id="ARBA00022679"/>
    </source>
</evidence>
<keyword evidence="3 7" id="KW-0547">Nucleotide-binding</keyword>
<comment type="caution">
    <text evidence="7">Lacks conserved residue(s) required for the propagation of feature annotation.</text>
</comment>
<dbReference type="GO" id="GO:0009423">
    <property type="term" value="P:chorismate biosynthetic process"/>
    <property type="evidence" value="ECO:0007669"/>
    <property type="project" value="UniProtKB-UniRule"/>
</dbReference>
<dbReference type="SUPFAM" id="SSF52540">
    <property type="entry name" value="P-loop containing nucleoside triphosphate hydrolases"/>
    <property type="match status" value="1"/>
</dbReference>
<protein>
    <recommendedName>
        <fullName evidence="7">Shikimate kinase</fullName>
        <shortName evidence="7">SK</shortName>
        <ecNumber evidence="7">2.7.1.71</ecNumber>
    </recommendedName>
</protein>
<dbReference type="InterPro" id="IPR031322">
    <property type="entry name" value="Shikimate/glucono_kinase"/>
</dbReference>
<keyword evidence="7" id="KW-0479">Metal-binding</keyword>
<feature type="binding site" evidence="7">
    <location>
        <position position="34"/>
    </location>
    <ligand>
        <name>substrate</name>
    </ligand>
</feature>
<evidence type="ECO:0000313" key="9">
    <source>
        <dbReference type="Proteomes" id="UP000190814"/>
    </source>
</evidence>
<dbReference type="RefSeq" id="WP_078765873.1">
    <property type="nucleotide sequence ID" value="NZ_FUXZ01000005.1"/>
</dbReference>
<keyword evidence="7" id="KW-0963">Cytoplasm</keyword>
<evidence type="ECO:0000256" key="3">
    <source>
        <dbReference type="ARBA" id="ARBA00022741"/>
    </source>
</evidence>
<dbReference type="Pfam" id="PF01202">
    <property type="entry name" value="SKI"/>
    <property type="match status" value="1"/>
</dbReference>
<dbReference type="GO" id="GO:0005524">
    <property type="term" value="F:ATP binding"/>
    <property type="evidence" value="ECO:0007669"/>
    <property type="project" value="UniProtKB-UniRule"/>
</dbReference>
<feature type="binding site" evidence="7">
    <location>
        <position position="16"/>
    </location>
    <ligand>
        <name>Mg(2+)</name>
        <dbReference type="ChEBI" id="CHEBI:18420"/>
    </ligand>
</feature>
<proteinExistence type="inferred from homology"/>
<evidence type="ECO:0000256" key="4">
    <source>
        <dbReference type="ARBA" id="ARBA00022777"/>
    </source>
</evidence>
<dbReference type="HAMAP" id="MF_00109">
    <property type="entry name" value="Shikimate_kinase"/>
    <property type="match status" value="1"/>
</dbReference>
<dbReference type="UniPathway" id="UPA00053">
    <property type="reaction ID" value="UER00088"/>
</dbReference>
<dbReference type="GO" id="GO:0000287">
    <property type="term" value="F:magnesium ion binding"/>
    <property type="evidence" value="ECO:0007669"/>
    <property type="project" value="UniProtKB-UniRule"/>
</dbReference>
<dbReference type="PANTHER" id="PTHR21087:SF16">
    <property type="entry name" value="SHIKIMATE KINASE 1, CHLOROPLASTIC"/>
    <property type="match status" value="1"/>
</dbReference>
<comment type="similarity">
    <text evidence="7">Belongs to the shikimate kinase family.</text>
</comment>
<keyword evidence="1 7" id="KW-0028">Amino-acid biosynthesis</keyword>
<keyword evidence="6 7" id="KW-0057">Aromatic amino acid biosynthesis</keyword>
<feature type="binding site" evidence="7">
    <location>
        <begin position="12"/>
        <end position="17"/>
    </location>
    <ligand>
        <name>ATP</name>
        <dbReference type="ChEBI" id="CHEBI:30616"/>
    </ligand>
</feature>
<dbReference type="GO" id="GO:0009073">
    <property type="term" value="P:aromatic amino acid family biosynthetic process"/>
    <property type="evidence" value="ECO:0007669"/>
    <property type="project" value="UniProtKB-KW"/>
</dbReference>
<accession>A0A1T4VI80</accession>
<dbReference type="EMBL" id="FUXZ01000005">
    <property type="protein sequence ID" value="SKA64637.1"/>
    <property type="molecule type" value="Genomic_DNA"/>
</dbReference>
<dbReference type="CDD" id="cd00464">
    <property type="entry name" value="SK"/>
    <property type="match status" value="1"/>
</dbReference>
<dbReference type="OrthoDB" id="9800332at2"/>
<dbReference type="GO" id="GO:0008652">
    <property type="term" value="P:amino acid biosynthetic process"/>
    <property type="evidence" value="ECO:0007669"/>
    <property type="project" value="UniProtKB-KW"/>
</dbReference>
<evidence type="ECO:0000313" key="8">
    <source>
        <dbReference type="EMBL" id="SKA64637.1"/>
    </source>
</evidence>
<organism evidence="8 9">
    <name type="scientific">Eubacterium uniforme</name>
    <dbReference type="NCBI Taxonomy" id="39495"/>
    <lineage>
        <taxon>Bacteria</taxon>
        <taxon>Bacillati</taxon>
        <taxon>Bacillota</taxon>
        <taxon>Clostridia</taxon>
        <taxon>Eubacteriales</taxon>
        <taxon>Eubacteriaceae</taxon>
        <taxon>Eubacterium</taxon>
    </lineage>
</organism>
<gene>
    <name evidence="7" type="primary">aroK</name>
    <name evidence="8" type="ORF">SAMN02745111_01000</name>
</gene>
<evidence type="ECO:0000256" key="6">
    <source>
        <dbReference type="ARBA" id="ARBA00023141"/>
    </source>
</evidence>
<name>A0A1T4VI80_9FIRM</name>
<reference evidence="8 9" key="1">
    <citation type="submission" date="2017-02" db="EMBL/GenBank/DDBJ databases">
        <authorList>
            <person name="Peterson S.W."/>
        </authorList>
    </citation>
    <scope>NUCLEOTIDE SEQUENCE [LARGE SCALE GENOMIC DNA]</scope>
    <source>
        <strain evidence="8 9">ATCC 35992</strain>
    </source>
</reference>
<dbReference type="PANTHER" id="PTHR21087">
    <property type="entry name" value="SHIKIMATE KINASE"/>
    <property type="match status" value="1"/>
</dbReference>
<dbReference type="STRING" id="39495.SAMN02745111_01000"/>
<evidence type="ECO:0000256" key="5">
    <source>
        <dbReference type="ARBA" id="ARBA00022840"/>
    </source>
</evidence>
<dbReference type="EC" id="2.7.1.71" evidence="7"/>
<feature type="binding site" evidence="7">
    <location>
        <position position="134"/>
    </location>
    <ligand>
        <name>substrate</name>
    </ligand>
</feature>
<feature type="binding site" evidence="7">
    <location>
        <position position="117"/>
    </location>
    <ligand>
        <name>ATP</name>
        <dbReference type="ChEBI" id="CHEBI:30616"/>
    </ligand>
</feature>
<dbReference type="InterPro" id="IPR027417">
    <property type="entry name" value="P-loop_NTPase"/>
</dbReference>
<sequence length="169" mass="18692">MKDNIVLIGMPGVGKSTVGVILAKILGYKFVDADIVIQEEEGCLLKDIIKRDGVEGFIEVENRVNASLNVNKTIIATGGSVVYGKEAMEHLSNIGTIVYLELDYETLNKRLTNIKSRGVVTKKGQDLLAIYEERIPLYEKYADITINECGLNVEETIEKIVKAMEVTNV</sequence>
<dbReference type="GO" id="GO:0005829">
    <property type="term" value="C:cytosol"/>
    <property type="evidence" value="ECO:0007669"/>
    <property type="project" value="TreeGrafter"/>
</dbReference>
<dbReference type="PRINTS" id="PR01100">
    <property type="entry name" value="SHIKIMTKNASE"/>
</dbReference>
<keyword evidence="5 7" id="KW-0067">ATP-binding</keyword>
<comment type="cofactor">
    <cofactor evidence="7">
        <name>Mg(2+)</name>
        <dbReference type="ChEBI" id="CHEBI:18420"/>
    </cofactor>
    <text evidence="7">Binds 1 Mg(2+) ion per subunit.</text>
</comment>
<comment type="subcellular location">
    <subcellularLocation>
        <location evidence="7">Cytoplasm</location>
    </subcellularLocation>
</comment>
<dbReference type="InterPro" id="IPR000623">
    <property type="entry name" value="Shikimate_kinase/TSH1"/>
</dbReference>
<keyword evidence="7" id="KW-0460">Magnesium</keyword>
<feature type="binding site" evidence="7">
    <location>
        <position position="79"/>
    </location>
    <ligand>
        <name>substrate</name>
    </ligand>
</feature>
<dbReference type="GO" id="GO:0004765">
    <property type="term" value="F:shikimate kinase activity"/>
    <property type="evidence" value="ECO:0007669"/>
    <property type="project" value="UniProtKB-UniRule"/>
</dbReference>
<keyword evidence="4 7" id="KW-0418">Kinase</keyword>
<keyword evidence="2 7" id="KW-0808">Transferase</keyword>
<keyword evidence="9" id="KW-1185">Reference proteome</keyword>
<dbReference type="AlphaFoldDB" id="A0A1T4VI80"/>
<evidence type="ECO:0000256" key="7">
    <source>
        <dbReference type="HAMAP-Rule" id="MF_00109"/>
    </source>
</evidence>
<dbReference type="Proteomes" id="UP000190814">
    <property type="component" value="Unassembled WGS sequence"/>
</dbReference>
<evidence type="ECO:0000256" key="1">
    <source>
        <dbReference type="ARBA" id="ARBA00022605"/>
    </source>
</evidence>